<reference evidence="1 2" key="1">
    <citation type="submission" date="2020-08" db="EMBL/GenBank/DDBJ databases">
        <title>Genomic Encyclopedia of Type Strains, Phase IV (KMG-IV): sequencing the most valuable type-strain genomes for metagenomic binning, comparative biology and taxonomic classification.</title>
        <authorList>
            <person name="Goeker M."/>
        </authorList>
    </citation>
    <scope>NUCLEOTIDE SEQUENCE [LARGE SCALE GENOMIC DNA]</scope>
    <source>
        <strain evidence="1 2">DSM 105481</strain>
    </source>
</reference>
<dbReference type="Proteomes" id="UP000626697">
    <property type="component" value="Unassembled WGS sequence"/>
</dbReference>
<keyword evidence="2" id="KW-1185">Reference proteome</keyword>
<dbReference type="EMBL" id="JACJHX010000038">
    <property type="protein sequence ID" value="MBA9029398.1"/>
    <property type="molecule type" value="Genomic_DNA"/>
</dbReference>
<proteinExistence type="predicted"/>
<name>A0ABR6CXI1_9BACI</name>
<comment type="caution">
    <text evidence="1">The sequence shown here is derived from an EMBL/GenBank/DDBJ whole genome shotgun (WGS) entry which is preliminary data.</text>
</comment>
<dbReference type="RefSeq" id="WP_182504140.1">
    <property type="nucleotide sequence ID" value="NZ_JACJHX010000038.1"/>
</dbReference>
<protein>
    <recommendedName>
        <fullName evidence="3">Transcriptional regulator</fullName>
    </recommendedName>
</protein>
<organism evidence="1 2">
    <name type="scientific">Peribacillus huizhouensis</name>
    <dbReference type="NCBI Taxonomy" id="1501239"/>
    <lineage>
        <taxon>Bacteria</taxon>
        <taxon>Bacillati</taxon>
        <taxon>Bacillota</taxon>
        <taxon>Bacilli</taxon>
        <taxon>Bacillales</taxon>
        <taxon>Bacillaceae</taxon>
        <taxon>Peribacillus</taxon>
    </lineage>
</organism>
<evidence type="ECO:0000313" key="1">
    <source>
        <dbReference type="EMBL" id="MBA9029398.1"/>
    </source>
</evidence>
<evidence type="ECO:0000313" key="2">
    <source>
        <dbReference type="Proteomes" id="UP000626697"/>
    </source>
</evidence>
<dbReference type="SUPFAM" id="SSF46785">
    <property type="entry name" value="Winged helix' DNA-binding domain"/>
    <property type="match status" value="1"/>
</dbReference>
<sequence length="263" mass="31052">MTIFVETSQFNQMISHRPYAESKNQKKKVKYMLLDSIKEKIGDRWILFKEGTRQAFDMICFFSAELGFFYAGAQYLADRHSISDRTIRNRFKELEELGQVVKLHRRSKRCNGKGKPVYLFVNHPYFTYWVHLLGLNIEDFHTDFHTENAETSCNSKEEATKKVSTYSLPLKQESNIYISDNHIMQAIYNRVNDAIKDGTTIKFLSSYVDRIFRSLEKQAIYAENIRLVAKKKQHEKEAYEFFYKPKEVPFYNWLEEPAEGKSG</sequence>
<gene>
    <name evidence="1" type="ORF">HNP81_004784</name>
</gene>
<dbReference type="InterPro" id="IPR036390">
    <property type="entry name" value="WH_DNA-bd_sf"/>
</dbReference>
<accession>A0ABR6CXI1</accession>
<evidence type="ECO:0008006" key="3">
    <source>
        <dbReference type="Google" id="ProtNLM"/>
    </source>
</evidence>